<evidence type="ECO:0000259" key="2">
    <source>
        <dbReference type="Pfam" id="PF07693"/>
    </source>
</evidence>
<dbReference type="EMBL" id="DACWOD010000034">
    <property type="protein sequence ID" value="HAU2398087.1"/>
    <property type="molecule type" value="Genomic_DNA"/>
</dbReference>
<dbReference type="Pfam" id="PF07693">
    <property type="entry name" value="KAP_NTPase"/>
    <property type="match status" value="1"/>
</dbReference>
<keyword evidence="1" id="KW-1133">Transmembrane helix</keyword>
<dbReference type="InterPro" id="IPR027417">
    <property type="entry name" value="P-loop_NTPase"/>
</dbReference>
<feature type="transmembrane region" description="Helical" evidence="1">
    <location>
        <begin position="12"/>
        <end position="32"/>
    </location>
</feature>
<dbReference type="PANTHER" id="PTHR22674">
    <property type="entry name" value="NTPASE, KAP FAMILY P-LOOP DOMAIN-CONTAINING 1"/>
    <property type="match status" value="1"/>
</dbReference>
<protein>
    <recommendedName>
        <fullName evidence="2">KAP NTPase domain-containing protein</fullName>
    </recommendedName>
</protein>
<proteinExistence type="predicted"/>
<accession>A0AAN5Q561</accession>
<evidence type="ECO:0000313" key="3">
    <source>
        <dbReference type="EMBL" id="HAU2398087.1"/>
    </source>
</evidence>
<dbReference type="AlphaFoldDB" id="A0AAN5Q561"/>
<name>A0AAN5Q561_LEGPN</name>
<reference evidence="3" key="2">
    <citation type="submission" date="2019-09" db="EMBL/GenBank/DDBJ databases">
        <authorList>
            <consortium name="NCBI Pathogen Detection Project"/>
        </authorList>
    </citation>
    <scope>NUCLEOTIDE SEQUENCE</scope>
    <source>
        <strain evidence="3">CL18-200174</strain>
    </source>
</reference>
<dbReference type="Proteomes" id="UP000863577">
    <property type="component" value="Unassembled WGS sequence"/>
</dbReference>
<reference evidence="3" key="1">
    <citation type="journal article" date="2018" name="Genome Biol.">
        <title>SKESA: strategic k-mer extension for scrupulous assemblies.</title>
        <authorList>
            <person name="Souvorov A."/>
            <person name="Agarwala R."/>
            <person name="Lipman D.J."/>
        </authorList>
    </citation>
    <scope>NUCLEOTIDE SEQUENCE</scope>
    <source>
        <strain evidence="3">CL18-200174</strain>
    </source>
</reference>
<organism evidence="3 4">
    <name type="scientific">Legionella pneumophila</name>
    <dbReference type="NCBI Taxonomy" id="446"/>
    <lineage>
        <taxon>Bacteria</taxon>
        <taxon>Pseudomonadati</taxon>
        <taxon>Pseudomonadota</taxon>
        <taxon>Gammaproteobacteria</taxon>
        <taxon>Legionellales</taxon>
        <taxon>Legionellaceae</taxon>
        <taxon>Legionella</taxon>
    </lineage>
</organism>
<comment type="caution">
    <text evidence="3">The sequence shown here is derived from an EMBL/GenBank/DDBJ whole genome shotgun (WGS) entry which is preliminary data.</text>
</comment>
<dbReference type="InterPro" id="IPR011646">
    <property type="entry name" value="KAP_P-loop"/>
</dbReference>
<gene>
    <name evidence="3" type="ORF">JBK99_17430</name>
</gene>
<evidence type="ECO:0000313" key="4">
    <source>
        <dbReference type="Proteomes" id="UP000863577"/>
    </source>
</evidence>
<dbReference type="SUPFAM" id="SSF52540">
    <property type="entry name" value="P-loop containing nucleoside triphosphate hydrolases"/>
    <property type="match status" value="1"/>
</dbReference>
<dbReference type="PANTHER" id="PTHR22674:SF6">
    <property type="entry name" value="NTPASE KAP FAMILY P-LOOP DOMAIN-CONTAINING PROTEIN 1"/>
    <property type="match status" value="1"/>
</dbReference>
<evidence type="ECO:0000256" key="1">
    <source>
        <dbReference type="SAM" id="Phobius"/>
    </source>
</evidence>
<keyword evidence="1" id="KW-0812">Transmembrane</keyword>
<feature type="domain" description="KAP NTPase" evidence="2">
    <location>
        <begin position="80"/>
        <end position="336"/>
    </location>
</feature>
<keyword evidence="1" id="KW-0472">Membrane</keyword>
<dbReference type="Gene3D" id="3.40.50.300">
    <property type="entry name" value="P-loop containing nucleotide triphosphate hydrolases"/>
    <property type="match status" value="1"/>
</dbReference>
<feature type="non-terminal residue" evidence="3">
    <location>
        <position position="723"/>
    </location>
</feature>
<feature type="non-terminal residue" evidence="3">
    <location>
        <position position="1"/>
    </location>
</feature>
<sequence length="723" mass="84601">FLFYQANFNIDLKILIIKIYVFMIIICTSYIWNSRCREQKEKTKKEMKLSVDSEIFFQSAGDFHPKQYIKDDSFNKTYIVNKISNLLIANPKEYLTIGINGPWGVGKTTFISFVKENIDRYCYSLYLSSLEYKNTESFSHLLLHKIGNILDTISGKSNVFAKLFDSLSADYSIKDSYFNLNLLANLKLKIPRKELKQIIIEKLDNYIISQLIIFIDDLDRLTKPEVLSVLRTIQLLDDLPKIRFVLVYDKKCLFNLLYENEYNRSIDYFSKIVQFELNMALPSFESKKELLIKTIAEIKNNNIEGLTELHEFISDEHALYYLFLLIQTPRELKRILACTLWLGANFTKNKNLNFVDMLIVTTIQYRVPLLYLNLQHRTDDIVNKLCSSLGMHPLNLSVVFAENKKSVSDLKERKPDSNKTQEFLNEILLPLESDPETKDICKNLLEILFPPFCSAQRDMNHHDMLVNKKICHPFVYPLYFQYDGSGLADNYLLIITKISKQVYEGTCPEHYKKIILENKNIFNIDTIWKSVSALDDINNNKEEYEKFIEGIFLIGNDLSFSRSDYSESELNIYSSRAYKLLYRYCVNFGEESLLKLFSKIFDSYTSYGMLAYCIKASVDPDYLRIHYTLNLLPDNKNSLRKDLTQAAIKYFTNHDISKVKFFDLVGLICWTSLNEELVELIYKSLEINNNLIFDILDIFARPMFNNISELDDKLNYSRLLSLL</sequence>
<dbReference type="InterPro" id="IPR052754">
    <property type="entry name" value="NTPase_KAP_P-loop"/>
</dbReference>